<evidence type="ECO:0000313" key="3">
    <source>
        <dbReference type="Proteomes" id="UP000326924"/>
    </source>
</evidence>
<dbReference type="Proteomes" id="UP000326924">
    <property type="component" value="Unassembled WGS sequence"/>
</dbReference>
<feature type="region of interest" description="Disordered" evidence="1">
    <location>
        <begin position="1"/>
        <end position="34"/>
    </location>
</feature>
<protein>
    <submittedName>
        <fullName evidence="2">Uncharacterized protein</fullName>
    </submittedName>
</protein>
<keyword evidence="3" id="KW-1185">Reference proteome</keyword>
<dbReference type="EMBL" id="VXIS01000094">
    <property type="protein sequence ID" value="KAA8905891.1"/>
    <property type="molecule type" value="Genomic_DNA"/>
</dbReference>
<dbReference type="AlphaFoldDB" id="A0A5J5EX19"/>
<feature type="compositionally biased region" description="Basic residues" evidence="1">
    <location>
        <begin position="1"/>
        <end position="17"/>
    </location>
</feature>
<sequence length="402" mass="44207">MRKSTRTKKRARVRHTAMKTASGTSRQDGTPAHSSTASFVLLPVEIHIETGEYLSDKDLINVILAWSSRAPEVSAYIRELKVRDDRSPPNSPDRLKTALRWAYASVPPAHLRQIMIMLPAAALEPPTRPGALIPLPGGVTELFTHLRSWSMSVEDQSKIASKIVFGGCGAMCIAASEGNLPAITVLLERWNWCDPNAALPLKWACIHARVEAVRMFLSDMRERLTQQQRGLLLLKPTETDTYTAIDCALIAMHTPCSTASGRHILDLVIAEVSCFPGTLCEAKLGAMYLLIELAKESLQWDDDSSVATLNAMLDALALPLQNYHAGEIFHTLKSCSSTGARMRLLGYARRCMAADPPSPLIAADWVKSGMDQEVLDMIDEFVPGGLEAVQYQVENPPVELCY</sequence>
<reference evidence="2 3" key="1">
    <citation type="submission" date="2019-09" db="EMBL/GenBank/DDBJ databases">
        <title>Draft genome of the ectomycorrhizal ascomycete Sphaerosporella brunnea.</title>
        <authorList>
            <consortium name="DOE Joint Genome Institute"/>
            <person name="Benucci G.M."/>
            <person name="Marozzi G."/>
            <person name="Antonielli L."/>
            <person name="Sanchez S."/>
            <person name="Marco P."/>
            <person name="Wang X."/>
            <person name="Falini L.B."/>
            <person name="Barry K."/>
            <person name="Haridas S."/>
            <person name="Lipzen A."/>
            <person name="Labutti K."/>
            <person name="Grigoriev I.V."/>
            <person name="Murat C."/>
            <person name="Martin F."/>
            <person name="Albertini E."/>
            <person name="Donnini D."/>
            <person name="Bonito G."/>
        </authorList>
    </citation>
    <scope>NUCLEOTIDE SEQUENCE [LARGE SCALE GENOMIC DNA]</scope>
    <source>
        <strain evidence="2 3">Sb_GMNB300</strain>
    </source>
</reference>
<proteinExistence type="predicted"/>
<dbReference type="InParanoid" id="A0A5J5EX19"/>
<name>A0A5J5EX19_9PEZI</name>
<comment type="caution">
    <text evidence="2">The sequence shown here is derived from an EMBL/GenBank/DDBJ whole genome shotgun (WGS) entry which is preliminary data.</text>
</comment>
<organism evidence="2 3">
    <name type="scientific">Sphaerosporella brunnea</name>
    <dbReference type="NCBI Taxonomy" id="1250544"/>
    <lineage>
        <taxon>Eukaryota</taxon>
        <taxon>Fungi</taxon>
        <taxon>Dikarya</taxon>
        <taxon>Ascomycota</taxon>
        <taxon>Pezizomycotina</taxon>
        <taxon>Pezizomycetes</taxon>
        <taxon>Pezizales</taxon>
        <taxon>Pyronemataceae</taxon>
        <taxon>Sphaerosporella</taxon>
    </lineage>
</organism>
<evidence type="ECO:0000256" key="1">
    <source>
        <dbReference type="SAM" id="MobiDB-lite"/>
    </source>
</evidence>
<gene>
    <name evidence="2" type="ORF">FN846DRAFT_949704</name>
</gene>
<feature type="compositionally biased region" description="Polar residues" evidence="1">
    <location>
        <begin position="19"/>
        <end position="34"/>
    </location>
</feature>
<accession>A0A5J5EX19</accession>
<evidence type="ECO:0000313" key="2">
    <source>
        <dbReference type="EMBL" id="KAA8905891.1"/>
    </source>
</evidence>